<comment type="caution">
    <text evidence="1">The sequence shown here is derived from an EMBL/GenBank/DDBJ whole genome shotgun (WGS) entry which is preliminary data.</text>
</comment>
<reference evidence="1 2" key="1">
    <citation type="journal article" date="2023" name="Sci. Data">
        <title>Genome assembly of the Korean intertidal mud-creeper Batillaria attramentaria.</title>
        <authorList>
            <person name="Patra A.K."/>
            <person name="Ho P.T."/>
            <person name="Jun S."/>
            <person name="Lee S.J."/>
            <person name="Kim Y."/>
            <person name="Won Y.J."/>
        </authorList>
    </citation>
    <scope>NUCLEOTIDE SEQUENCE [LARGE SCALE GENOMIC DNA]</scope>
    <source>
        <strain evidence="1">Wonlab-2016</strain>
    </source>
</reference>
<organism evidence="1 2">
    <name type="scientific">Batillaria attramentaria</name>
    <dbReference type="NCBI Taxonomy" id="370345"/>
    <lineage>
        <taxon>Eukaryota</taxon>
        <taxon>Metazoa</taxon>
        <taxon>Spiralia</taxon>
        <taxon>Lophotrochozoa</taxon>
        <taxon>Mollusca</taxon>
        <taxon>Gastropoda</taxon>
        <taxon>Caenogastropoda</taxon>
        <taxon>Sorbeoconcha</taxon>
        <taxon>Cerithioidea</taxon>
        <taxon>Batillariidae</taxon>
        <taxon>Batillaria</taxon>
    </lineage>
</organism>
<gene>
    <name evidence="1" type="ORF">BaRGS_00033604</name>
</gene>
<keyword evidence="2" id="KW-1185">Reference proteome</keyword>
<accession>A0ABD0JKB1</accession>
<proteinExistence type="predicted"/>
<name>A0ABD0JKB1_9CAEN</name>
<dbReference type="AlphaFoldDB" id="A0ABD0JKB1"/>
<sequence length="105" mass="11293">MSGVSSLQEAVWHASKCLSHVIASVSGGDCPMCRVLSAGCIDTISSSKTGADKWPVVQGAISELPREMERLGRGHCPRTRWTRAERREQTAGFYTSVDGKGLGLE</sequence>
<evidence type="ECO:0000313" key="2">
    <source>
        <dbReference type="Proteomes" id="UP001519460"/>
    </source>
</evidence>
<evidence type="ECO:0000313" key="1">
    <source>
        <dbReference type="EMBL" id="KAK7475203.1"/>
    </source>
</evidence>
<dbReference type="Proteomes" id="UP001519460">
    <property type="component" value="Unassembled WGS sequence"/>
</dbReference>
<dbReference type="EMBL" id="JACVVK020000413">
    <property type="protein sequence ID" value="KAK7475203.1"/>
    <property type="molecule type" value="Genomic_DNA"/>
</dbReference>
<protein>
    <submittedName>
        <fullName evidence="1">Uncharacterized protein</fullName>
    </submittedName>
</protein>